<dbReference type="Pfam" id="PF00646">
    <property type="entry name" value="F-box"/>
    <property type="match status" value="1"/>
</dbReference>
<dbReference type="AlphaFoldDB" id="A0A0D9X974"/>
<keyword evidence="3" id="KW-1185">Reference proteome</keyword>
<evidence type="ECO:0000313" key="3">
    <source>
        <dbReference type="Proteomes" id="UP000032180"/>
    </source>
</evidence>
<dbReference type="PANTHER" id="PTHR31672">
    <property type="entry name" value="BNACNNG10540D PROTEIN"/>
    <property type="match status" value="1"/>
</dbReference>
<sequence>MKRKREKAAATVDGEITAAAAPPGSAAAASSSESAAAICDDVIRNIFARLPARDAVASMVLSRHHRRLITSPDFHRLHCLHGEPLPRPHIALWMRVLATDHGTSTVYAPGIREFHSPGADTRPAASNHYQPAETSWKTWRYHGFVEVPRQITTSWRYHGFHVAGDGRRHGTTDPMRALAGRKYNDHRYVGTCNGVILLADEKEPSVGLLLNPAIADGKREVTLVPSLRPARGKPPTEKFHILGFGYGPRTKTYKLVACKHKLFTKFNTYTNAGSFHYWRPMYSWRADKLVVYSLSNLTEQPRTVLAGLGGDTIRCRSLYLDGMVYLLIVDKGTVLAFDVDDETITSTNLPGKRVVGSETGSLHLKSELMEMSGRLCVATVDDGDERCIAVWLLSEDRRWEQRCLFFNGMCRWGDLAGVWNCDGVLLIFMQTSNKNRILLYDDARDDLYYIKTPPNASPEKMDYRIWWGYKPTLVSPANIVGELSQDEQRLRDLTASLDALKPVDEMDKRNGHDAALHTVCFMEFLVGIMRKLPDQLDHGIVTLHRFY</sequence>
<dbReference type="SMART" id="SM00256">
    <property type="entry name" value="FBOX"/>
    <property type="match status" value="1"/>
</dbReference>
<dbReference type="Proteomes" id="UP000032180">
    <property type="component" value="Chromosome 8"/>
</dbReference>
<dbReference type="EnsemblPlants" id="LPERR08G15800.1">
    <property type="protein sequence ID" value="LPERR08G15800.1"/>
    <property type="gene ID" value="LPERR08G15800"/>
</dbReference>
<reference evidence="2 3" key="1">
    <citation type="submission" date="2012-08" db="EMBL/GenBank/DDBJ databases">
        <title>Oryza genome evolution.</title>
        <authorList>
            <person name="Wing R.A."/>
        </authorList>
    </citation>
    <scope>NUCLEOTIDE SEQUENCE</scope>
</reference>
<dbReference type="STRING" id="77586.A0A0D9X974"/>
<accession>A0A0D9X974</accession>
<dbReference type="Gramene" id="LPERR08G15800.1">
    <property type="protein sequence ID" value="LPERR08G15800.1"/>
    <property type="gene ID" value="LPERR08G15800"/>
</dbReference>
<reference evidence="2" key="3">
    <citation type="submission" date="2015-04" db="UniProtKB">
        <authorList>
            <consortium name="EnsemblPlants"/>
        </authorList>
    </citation>
    <scope>IDENTIFICATION</scope>
</reference>
<dbReference type="InterPro" id="IPR050796">
    <property type="entry name" value="SCF_F-box_component"/>
</dbReference>
<dbReference type="InterPro" id="IPR001810">
    <property type="entry name" value="F-box_dom"/>
</dbReference>
<proteinExistence type="predicted"/>
<name>A0A0D9X974_9ORYZ</name>
<reference evidence="3" key="2">
    <citation type="submission" date="2013-12" db="EMBL/GenBank/DDBJ databases">
        <authorList>
            <person name="Yu Y."/>
            <person name="Lee S."/>
            <person name="de Baynast K."/>
            <person name="Wissotski M."/>
            <person name="Liu L."/>
            <person name="Talag J."/>
            <person name="Goicoechea J."/>
            <person name="Angelova A."/>
            <person name="Jetty R."/>
            <person name="Kudrna D."/>
            <person name="Golser W."/>
            <person name="Rivera L."/>
            <person name="Zhang J."/>
            <person name="Wing R."/>
        </authorList>
    </citation>
    <scope>NUCLEOTIDE SEQUENCE</scope>
</reference>
<dbReference type="HOGENOM" id="CLU_039676_0_0_1"/>
<organism evidence="2 3">
    <name type="scientific">Leersia perrieri</name>
    <dbReference type="NCBI Taxonomy" id="77586"/>
    <lineage>
        <taxon>Eukaryota</taxon>
        <taxon>Viridiplantae</taxon>
        <taxon>Streptophyta</taxon>
        <taxon>Embryophyta</taxon>
        <taxon>Tracheophyta</taxon>
        <taxon>Spermatophyta</taxon>
        <taxon>Magnoliopsida</taxon>
        <taxon>Liliopsida</taxon>
        <taxon>Poales</taxon>
        <taxon>Poaceae</taxon>
        <taxon>BOP clade</taxon>
        <taxon>Oryzoideae</taxon>
        <taxon>Oryzeae</taxon>
        <taxon>Oryzinae</taxon>
        <taxon>Leersia</taxon>
    </lineage>
</organism>
<dbReference type="eggNOG" id="ENOG502R6I6">
    <property type="taxonomic scope" value="Eukaryota"/>
</dbReference>
<dbReference type="SUPFAM" id="SSF81383">
    <property type="entry name" value="F-box domain"/>
    <property type="match status" value="1"/>
</dbReference>
<protein>
    <recommendedName>
        <fullName evidence="1">F-box domain-containing protein</fullName>
    </recommendedName>
</protein>
<dbReference type="InterPro" id="IPR036047">
    <property type="entry name" value="F-box-like_dom_sf"/>
</dbReference>
<evidence type="ECO:0000313" key="2">
    <source>
        <dbReference type="EnsemblPlants" id="LPERR08G15800.1"/>
    </source>
</evidence>
<evidence type="ECO:0000259" key="1">
    <source>
        <dbReference type="SMART" id="SM00256"/>
    </source>
</evidence>
<feature type="domain" description="F-box" evidence="1">
    <location>
        <begin position="38"/>
        <end position="78"/>
    </location>
</feature>